<dbReference type="AlphaFoldDB" id="A0A7R9Q9Q6"/>
<dbReference type="GO" id="GO:0016614">
    <property type="term" value="F:oxidoreductase activity, acting on CH-OH group of donors"/>
    <property type="evidence" value="ECO:0007669"/>
    <property type="project" value="InterPro"/>
</dbReference>
<dbReference type="EMBL" id="OC874579">
    <property type="protein sequence ID" value="CAD7637719.1"/>
    <property type="molecule type" value="Genomic_DNA"/>
</dbReference>
<dbReference type="Gene3D" id="3.50.50.60">
    <property type="entry name" value="FAD/NAD(P)-binding domain"/>
    <property type="match status" value="1"/>
</dbReference>
<organism evidence="3">
    <name type="scientific">Medioppia subpectinata</name>
    <dbReference type="NCBI Taxonomy" id="1979941"/>
    <lineage>
        <taxon>Eukaryota</taxon>
        <taxon>Metazoa</taxon>
        <taxon>Ecdysozoa</taxon>
        <taxon>Arthropoda</taxon>
        <taxon>Chelicerata</taxon>
        <taxon>Arachnida</taxon>
        <taxon>Acari</taxon>
        <taxon>Acariformes</taxon>
        <taxon>Sarcoptiformes</taxon>
        <taxon>Oribatida</taxon>
        <taxon>Brachypylina</taxon>
        <taxon>Oppioidea</taxon>
        <taxon>Oppiidae</taxon>
        <taxon>Medioppia</taxon>
    </lineage>
</organism>
<protein>
    <recommendedName>
        <fullName evidence="2">Glucose-methanol-choline oxidoreductase N-terminal domain-containing protein</fullName>
    </recommendedName>
</protein>
<feature type="domain" description="Glucose-methanol-choline oxidoreductase N-terminal" evidence="2">
    <location>
        <begin position="27"/>
        <end position="266"/>
    </location>
</feature>
<evidence type="ECO:0000259" key="2">
    <source>
        <dbReference type="Pfam" id="PF00732"/>
    </source>
</evidence>
<dbReference type="InterPro" id="IPR012132">
    <property type="entry name" value="GMC_OxRdtase"/>
</dbReference>
<sequence length="267" mass="29998">MVLSWITAQRQLIHDRTASRTQWDKSYDFIVVGAGAAGAVVANKLSECQSVRVLLLEAGGAQSATYNDIPGMVSKIYMDNVNEWKYYNEPHDYYGQQYAGGRVPDPRGKTLGGSTAHNTMYYNRGNRRDFDEWANTYGAVGWSYRDVLPVFREWENNTDPYIVNSNSEYHGTRGPIQISTAKNPDKIIEKYHRVVNELGFKDTDINGPNQTGYMLLQKFITAQGFRSSTGTAFVDPNPYPDNLHIVCKALVSKILFNGLTAIGVEFI</sequence>
<dbReference type="OrthoDB" id="6511838at2759"/>
<dbReference type="InterPro" id="IPR036188">
    <property type="entry name" value="FAD/NAD-bd_sf"/>
</dbReference>
<accession>A0A7R9Q9Q6</accession>
<evidence type="ECO:0000313" key="4">
    <source>
        <dbReference type="Proteomes" id="UP000759131"/>
    </source>
</evidence>
<dbReference type="Proteomes" id="UP000759131">
    <property type="component" value="Unassembled WGS sequence"/>
</dbReference>
<name>A0A7R9Q9Q6_9ACAR</name>
<gene>
    <name evidence="3" type="ORF">OSB1V03_LOCUS17091</name>
</gene>
<dbReference type="Pfam" id="PF00732">
    <property type="entry name" value="GMC_oxred_N"/>
    <property type="match status" value="1"/>
</dbReference>
<evidence type="ECO:0000313" key="3">
    <source>
        <dbReference type="EMBL" id="CAD7637719.1"/>
    </source>
</evidence>
<dbReference type="SUPFAM" id="SSF51905">
    <property type="entry name" value="FAD/NAD(P)-binding domain"/>
    <property type="match status" value="1"/>
</dbReference>
<dbReference type="EMBL" id="CAJPIZ010020004">
    <property type="protein sequence ID" value="CAG2117137.1"/>
    <property type="molecule type" value="Genomic_DNA"/>
</dbReference>
<dbReference type="PANTHER" id="PTHR11552:SF227">
    <property type="entry name" value="GLUCOSE DEHYDROGENASE [FAD, QUINONE]-LIKE PROTEIN"/>
    <property type="match status" value="1"/>
</dbReference>
<feature type="non-terminal residue" evidence="3">
    <location>
        <position position="267"/>
    </location>
</feature>
<dbReference type="PANTHER" id="PTHR11552">
    <property type="entry name" value="GLUCOSE-METHANOL-CHOLINE GMC OXIDOREDUCTASE"/>
    <property type="match status" value="1"/>
</dbReference>
<comment type="similarity">
    <text evidence="1">Belongs to the GMC oxidoreductase family.</text>
</comment>
<proteinExistence type="inferred from homology"/>
<dbReference type="InterPro" id="IPR000172">
    <property type="entry name" value="GMC_OxRdtase_N"/>
</dbReference>
<keyword evidence="4" id="KW-1185">Reference proteome</keyword>
<evidence type="ECO:0000256" key="1">
    <source>
        <dbReference type="ARBA" id="ARBA00010790"/>
    </source>
</evidence>
<dbReference type="Gene3D" id="3.30.560.10">
    <property type="entry name" value="Glucose Oxidase, domain 3"/>
    <property type="match status" value="1"/>
</dbReference>
<reference evidence="3" key="1">
    <citation type="submission" date="2020-11" db="EMBL/GenBank/DDBJ databases">
        <authorList>
            <person name="Tran Van P."/>
        </authorList>
    </citation>
    <scope>NUCLEOTIDE SEQUENCE</scope>
</reference>
<dbReference type="GO" id="GO:0050660">
    <property type="term" value="F:flavin adenine dinucleotide binding"/>
    <property type="evidence" value="ECO:0007669"/>
    <property type="project" value="InterPro"/>
</dbReference>